<evidence type="ECO:0000256" key="5">
    <source>
        <dbReference type="ARBA" id="ARBA00022827"/>
    </source>
</evidence>
<dbReference type="PROSITE" id="PS00197">
    <property type="entry name" value="2FE2S_FER_1"/>
    <property type="match status" value="1"/>
</dbReference>
<dbReference type="InterPro" id="IPR039261">
    <property type="entry name" value="FNR_nucleotide-bd"/>
</dbReference>
<evidence type="ECO:0000256" key="8">
    <source>
        <dbReference type="ARBA" id="ARBA00023014"/>
    </source>
</evidence>
<feature type="domain" description="2Fe-2S ferredoxin-type" evidence="9">
    <location>
        <begin position="271"/>
        <end position="355"/>
    </location>
</feature>
<reference evidence="11" key="1">
    <citation type="journal article" date="2014" name="Int. J. Syst. Evol. Microbiol.">
        <title>Complete genome sequence of Corynebacterium casei LMG S-19264T (=DSM 44701T), isolated from a smear-ripened cheese.</title>
        <authorList>
            <consortium name="US DOE Joint Genome Institute (JGI-PGF)"/>
            <person name="Walter F."/>
            <person name="Albersmeier A."/>
            <person name="Kalinowski J."/>
            <person name="Ruckert C."/>
        </authorList>
    </citation>
    <scope>NUCLEOTIDE SEQUENCE</scope>
    <source>
        <strain evidence="11">CGMCC 1.15085</strain>
    </source>
</reference>
<evidence type="ECO:0000313" key="12">
    <source>
        <dbReference type="Proteomes" id="UP000636793"/>
    </source>
</evidence>
<comment type="caution">
    <text evidence="11">The sequence shown here is derived from an EMBL/GenBank/DDBJ whole genome shotgun (WGS) entry which is preliminary data.</text>
</comment>
<keyword evidence="7" id="KW-0408">Iron</keyword>
<gene>
    <name evidence="11" type="ORF">GCM10011492_22700</name>
</gene>
<dbReference type="InterPro" id="IPR017938">
    <property type="entry name" value="Riboflavin_synthase-like_b-brl"/>
</dbReference>
<keyword evidence="4" id="KW-0479">Metal-binding</keyword>
<accession>A0A916WSW0</accession>
<dbReference type="InterPro" id="IPR001041">
    <property type="entry name" value="2Fe-2S_ferredoxin-type"/>
</dbReference>
<dbReference type="PROSITE" id="PS51384">
    <property type="entry name" value="FAD_FR"/>
    <property type="match status" value="1"/>
</dbReference>
<evidence type="ECO:0000259" key="9">
    <source>
        <dbReference type="PROSITE" id="PS51085"/>
    </source>
</evidence>
<evidence type="ECO:0000259" key="10">
    <source>
        <dbReference type="PROSITE" id="PS51384"/>
    </source>
</evidence>
<dbReference type="PANTHER" id="PTHR47354">
    <property type="entry name" value="NADH OXIDOREDUCTASE HCR"/>
    <property type="match status" value="1"/>
</dbReference>
<comment type="cofactor">
    <cofactor evidence="1">
        <name>FAD</name>
        <dbReference type="ChEBI" id="CHEBI:57692"/>
    </cofactor>
</comment>
<dbReference type="Pfam" id="PF00970">
    <property type="entry name" value="FAD_binding_6"/>
    <property type="match status" value="1"/>
</dbReference>
<evidence type="ECO:0000256" key="1">
    <source>
        <dbReference type="ARBA" id="ARBA00001974"/>
    </source>
</evidence>
<dbReference type="Pfam" id="PF00111">
    <property type="entry name" value="Fer2"/>
    <property type="match status" value="1"/>
</dbReference>
<proteinExistence type="predicted"/>
<feature type="domain" description="FAD-binding FR-type" evidence="10">
    <location>
        <begin position="17"/>
        <end position="119"/>
    </location>
</feature>
<sequence length="355" mass="37894">MTEILTRPDAFTAPAGSLDEALTCVGVLDVTHDVKTFLLAPQGPVPRFDAGQYLTFTMEVGGETLQRCYTISAAPTRPGPLAITVKRVPGGPVSNWLHDHFGPGDTIWATGPHGDFSHTRHPAGKYLFLSAGSGITPAMSMTRTLHDSRAADVVFVHSARAPQDIIFRDELDAMAGIGSVTVSVICEADSPTEIWQGPTGRLGLRNLLAVPDLHDREVFTCGPTGYMAATRQLLEQAGIDPARCHEELYDLAARGAAPSTVDESDLSSTRYAVQLQRTGRSLDCADNETLLHAAQRAGLNPPSMCSEGMCGTCRMTLLAGEVDMQHQGGIRQRDIDQGGILICCSKPTGDVVLDA</sequence>
<evidence type="ECO:0000256" key="4">
    <source>
        <dbReference type="ARBA" id="ARBA00022723"/>
    </source>
</evidence>
<evidence type="ECO:0000313" key="11">
    <source>
        <dbReference type="EMBL" id="GGB31531.1"/>
    </source>
</evidence>
<dbReference type="InterPro" id="IPR036010">
    <property type="entry name" value="2Fe-2S_ferredoxin-like_sf"/>
</dbReference>
<dbReference type="SUPFAM" id="SSF54292">
    <property type="entry name" value="2Fe-2S ferredoxin-like"/>
    <property type="match status" value="1"/>
</dbReference>
<dbReference type="CDD" id="cd00207">
    <property type="entry name" value="fer2"/>
    <property type="match status" value="1"/>
</dbReference>
<dbReference type="InterPro" id="IPR006058">
    <property type="entry name" value="2Fe2S_fd_BS"/>
</dbReference>
<dbReference type="EMBL" id="BMHI01000003">
    <property type="protein sequence ID" value="GGB31531.1"/>
    <property type="molecule type" value="Genomic_DNA"/>
</dbReference>
<dbReference type="InterPro" id="IPR012675">
    <property type="entry name" value="Beta-grasp_dom_sf"/>
</dbReference>
<dbReference type="GO" id="GO:0046872">
    <property type="term" value="F:metal ion binding"/>
    <property type="evidence" value="ECO:0007669"/>
    <property type="project" value="UniProtKB-KW"/>
</dbReference>
<organism evidence="11 12">
    <name type="scientific">Flexivirga endophytica</name>
    <dbReference type="NCBI Taxonomy" id="1849103"/>
    <lineage>
        <taxon>Bacteria</taxon>
        <taxon>Bacillati</taxon>
        <taxon>Actinomycetota</taxon>
        <taxon>Actinomycetes</taxon>
        <taxon>Micrococcales</taxon>
        <taxon>Dermacoccaceae</taxon>
        <taxon>Flexivirga</taxon>
    </lineage>
</organism>
<dbReference type="Gene3D" id="3.10.20.30">
    <property type="match status" value="1"/>
</dbReference>
<keyword evidence="8" id="KW-0411">Iron-sulfur</keyword>
<evidence type="ECO:0000256" key="7">
    <source>
        <dbReference type="ARBA" id="ARBA00023004"/>
    </source>
</evidence>
<dbReference type="InterPro" id="IPR050415">
    <property type="entry name" value="MRET"/>
</dbReference>
<dbReference type="GO" id="GO:0016491">
    <property type="term" value="F:oxidoreductase activity"/>
    <property type="evidence" value="ECO:0007669"/>
    <property type="project" value="UniProtKB-KW"/>
</dbReference>
<dbReference type="SUPFAM" id="SSF63380">
    <property type="entry name" value="Riboflavin synthase domain-like"/>
    <property type="match status" value="1"/>
</dbReference>
<dbReference type="Proteomes" id="UP000636793">
    <property type="component" value="Unassembled WGS sequence"/>
</dbReference>
<dbReference type="PROSITE" id="PS51085">
    <property type="entry name" value="2FE2S_FER_2"/>
    <property type="match status" value="1"/>
</dbReference>
<dbReference type="InterPro" id="IPR001433">
    <property type="entry name" value="OxRdtase_FAD/NAD-bd"/>
</dbReference>
<keyword evidence="5" id="KW-0274">FAD</keyword>
<dbReference type="Pfam" id="PF00175">
    <property type="entry name" value="NAD_binding_1"/>
    <property type="match status" value="1"/>
</dbReference>
<keyword evidence="6" id="KW-0560">Oxidoreductase</keyword>
<evidence type="ECO:0000256" key="6">
    <source>
        <dbReference type="ARBA" id="ARBA00023002"/>
    </source>
</evidence>
<dbReference type="GO" id="GO:0051537">
    <property type="term" value="F:2 iron, 2 sulfur cluster binding"/>
    <property type="evidence" value="ECO:0007669"/>
    <property type="project" value="UniProtKB-KW"/>
</dbReference>
<dbReference type="RefSeq" id="WP_188837113.1">
    <property type="nucleotide sequence ID" value="NZ_BMHI01000003.1"/>
</dbReference>
<keyword evidence="3" id="KW-0001">2Fe-2S</keyword>
<dbReference type="AlphaFoldDB" id="A0A916WSW0"/>
<dbReference type="PANTHER" id="PTHR47354:SF6">
    <property type="entry name" value="NADH OXIDOREDUCTASE HCR"/>
    <property type="match status" value="1"/>
</dbReference>
<dbReference type="Gene3D" id="2.40.30.10">
    <property type="entry name" value="Translation factors"/>
    <property type="match status" value="1"/>
</dbReference>
<dbReference type="CDD" id="cd06215">
    <property type="entry name" value="FNR_iron_sulfur_binding_1"/>
    <property type="match status" value="1"/>
</dbReference>
<evidence type="ECO:0000256" key="2">
    <source>
        <dbReference type="ARBA" id="ARBA00022630"/>
    </source>
</evidence>
<reference evidence="11" key="2">
    <citation type="submission" date="2020-09" db="EMBL/GenBank/DDBJ databases">
        <authorList>
            <person name="Sun Q."/>
            <person name="Zhou Y."/>
        </authorList>
    </citation>
    <scope>NUCLEOTIDE SEQUENCE</scope>
    <source>
        <strain evidence="11">CGMCC 1.15085</strain>
    </source>
</reference>
<dbReference type="SUPFAM" id="SSF52343">
    <property type="entry name" value="Ferredoxin reductase-like, C-terminal NADP-linked domain"/>
    <property type="match status" value="1"/>
</dbReference>
<dbReference type="PRINTS" id="PR00406">
    <property type="entry name" value="CYTB5RDTASE"/>
</dbReference>
<protein>
    <submittedName>
        <fullName evidence="11">Hybrid-cluster NAD(P)-dependent oxidoreductase</fullName>
    </submittedName>
</protein>
<evidence type="ECO:0000256" key="3">
    <source>
        <dbReference type="ARBA" id="ARBA00022714"/>
    </source>
</evidence>
<dbReference type="Gene3D" id="3.40.50.80">
    <property type="entry name" value="Nucleotide-binding domain of ferredoxin-NADP reductase (FNR) module"/>
    <property type="match status" value="1"/>
</dbReference>
<keyword evidence="12" id="KW-1185">Reference proteome</keyword>
<name>A0A916WSW0_9MICO</name>
<keyword evidence="2" id="KW-0285">Flavoprotein</keyword>
<dbReference type="InterPro" id="IPR008333">
    <property type="entry name" value="Cbr1-like_FAD-bd_dom"/>
</dbReference>
<dbReference type="InterPro" id="IPR017927">
    <property type="entry name" value="FAD-bd_FR_type"/>
</dbReference>